<keyword evidence="1" id="KW-0812">Transmembrane</keyword>
<comment type="caution">
    <text evidence="2">The sequence shown here is derived from an EMBL/GenBank/DDBJ whole genome shotgun (WGS) entry which is preliminary data.</text>
</comment>
<keyword evidence="3" id="KW-1185">Reference proteome</keyword>
<name>A0A166BB88_9HYPH</name>
<dbReference type="RefSeq" id="WP_208979389.1">
    <property type="nucleotide sequence ID" value="NZ_FOFM01000003.1"/>
</dbReference>
<dbReference type="Proteomes" id="UP000076577">
    <property type="component" value="Unassembled WGS sequence"/>
</dbReference>
<reference evidence="2 3" key="1">
    <citation type="journal article" date="2016" name="Front. Microbiol.">
        <title>Comparative Genomic Analysis Reveals a Diverse Repertoire of Genes Involved in Prokaryote-Eukaryote Interactions within the Pseudovibrio Genus.</title>
        <authorList>
            <person name="Romano S."/>
            <person name="Fernandez-Guerra A."/>
            <person name="Reen F.J."/>
            <person name="Glockner F.O."/>
            <person name="Crowley S.P."/>
            <person name="O'Sullivan O."/>
            <person name="Cotter P.D."/>
            <person name="Adams C."/>
            <person name="Dobson A.D."/>
            <person name="O'Gara F."/>
        </authorList>
    </citation>
    <scope>NUCLEOTIDE SEQUENCE [LARGE SCALE GENOMIC DNA]</scope>
    <source>
        <strain evidence="2 3">Ad2</strain>
    </source>
</reference>
<dbReference type="EMBL" id="LMCB01000001">
    <property type="protein sequence ID" value="KZL22090.1"/>
    <property type="molecule type" value="Genomic_DNA"/>
</dbReference>
<proteinExistence type="predicted"/>
<keyword evidence="1" id="KW-1133">Transmembrane helix</keyword>
<dbReference type="STRING" id="989403.SAMN05421798_10383"/>
<protein>
    <submittedName>
        <fullName evidence="2">Uncharacterized protein</fullName>
    </submittedName>
</protein>
<organism evidence="2 3">
    <name type="scientific">Pseudovibrio axinellae</name>
    <dbReference type="NCBI Taxonomy" id="989403"/>
    <lineage>
        <taxon>Bacteria</taxon>
        <taxon>Pseudomonadati</taxon>
        <taxon>Pseudomonadota</taxon>
        <taxon>Alphaproteobacteria</taxon>
        <taxon>Hyphomicrobiales</taxon>
        <taxon>Stappiaceae</taxon>
        <taxon>Pseudovibrio</taxon>
    </lineage>
</organism>
<sequence length="105" mass="11765">MVGFLLRFIGVWFVAVALVSFVVDATKSIAISSWTSTPLGLVWFDLSPASLNASQAAIQRYISPTLWDPVIQSLLLMPPWVIFGPIGLIMLWYGDKRRRISRTLL</sequence>
<gene>
    <name evidence="2" type="ORF">PsAD2_00116</name>
</gene>
<dbReference type="AlphaFoldDB" id="A0A166BB88"/>
<dbReference type="PATRIC" id="fig|989403.3.peg.122"/>
<evidence type="ECO:0000313" key="3">
    <source>
        <dbReference type="Proteomes" id="UP000076577"/>
    </source>
</evidence>
<feature type="transmembrane region" description="Helical" evidence="1">
    <location>
        <begin position="70"/>
        <end position="93"/>
    </location>
</feature>
<evidence type="ECO:0000256" key="1">
    <source>
        <dbReference type="SAM" id="Phobius"/>
    </source>
</evidence>
<keyword evidence="1" id="KW-0472">Membrane</keyword>
<evidence type="ECO:0000313" key="2">
    <source>
        <dbReference type="EMBL" id="KZL22090.1"/>
    </source>
</evidence>
<accession>A0A166BB88</accession>